<dbReference type="RefSeq" id="WP_407328867.1">
    <property type="nucleotide sequence ID" value="NZ_CP136865.1"/>
</dbReference>
<comment type="similarity">
    <text evidence="2">Belongs to the bacterial solute-binding protein 5 family.</text>
</comment>
<dbReference type="CDD" id="cd08504">
    <property type="entry name" value="PBP2_OppA"/>
    <property type="match status" value="1"/>
</dbReference>
<evidence type="ECO:0000313" key="6">
    <source>
        <dbReference type="EMBL" id="WOJ97823.1"/>
    </source>
</evidence>
<dbReference type="Gene3D" id="3.10.105.10">
    <property type="entry name" value="Dipeptide-binding Protein, Domain 3"/>
    <property type="match status" value="1"/>
</dbReference>
<dbReference type="PANTHER" id="PTHR30290">
    <property type="entry name" value="PERIPLASMIC BINDING COMPONENT OF ABC TRANSPORTER"/>
    <property type="match status" value="1"/>
</dbReference>
<evidence type="ECO:0000256" key="2">
    <source>
        <dbReference type="ARBA" id="ARBA00005695"/>
    </source>
</evidence>
<dbReference type="InterPro" id="IPR039424">
    <property type="entry name" value="SBP_5"/>
</dbReference>
<gene>
    <name evidence="6" type="ORF">R0137_04420</name>
</gene>
<dbReference type="Pfam" id="PF00496">
    <property type="entry name" value="SBP_bac_5"/>
    <property type="match status" value="1"/>
</dbReference>
<dbReference type="Proteomes" id="UP001626549">
    <property type="component" value="Chromosome"/>
</dbReference>
<keyword evidence="3" id="KW-0813">Transport</keyword>
<name>A0ABZ0IGK0_9GAMM</name>
<reference evidence="6 7" key="1">
    <citation type="submission" date="2023-10" db="EMBL/GenBank/DDBJ databases">
        <title>Two novel species belonging to the OM43/NOR5 clade.</title>
        <authorList>
            <person name="Park M."/>
        </authorList>
    </citation>
    <scope>NUCLEOTIDE SEQUENCE [LARGE SCALE GENOMIC DNA]</scope>
    <source>
        <strain evidence="6 7">IMCC45268</strain>
    </source>
</reference>
<accession>A0ABZ0IGK0</accession>
<feature type="domain" description="Solute-binding protein family 5" evidence="5">
    <location>
        <begin position="65"/>
        <end position="443"/>
    </location>
</feature>
<evidence type="ECO:0000313" key="7">
    <source>
        <dbReference type="Proteomes" id="UP001626549"/>
    </source>
</evidence>
<dbReference type="Gene3D" id="3.40.190.10">
    <property type="entry name" value="Periplasmic binding protein-like II"/>
    <property type="match status" value="1"/>
</dbReference>
<organism evidence="6 7">
    <name type="scientific">Congregibacter brevis</name>
    <dbReference type="NCBI Taxonomy" id="3081201"/>
    <lineage>
        <taxon>Bacteria</taxon>
        <taxon>Pseudomonadati</taxon>
        <taxon>Pseudomonadota</taxon>
        <taxon>Gammaproteobacteria</taxon>
        <taxon>Cellvibrionales</taxon>
        <taxon>Halieaceae</taxon>
        <taxon>Congregibacter</taxon>
    </lineage>
</organism>
<dbReference type="Gene3D" id="3.90.76.10">
    <property type="entry name" value="Dipeptide-binding Protein, Domain 1"/>
    <property type="match status" value="1"/>
</dbReference>
<dbReference type="PANTHER" id="PTHR30290:SF10">
    <property type="entry name" value="PERIPLASMIC OLIGOPEPTIDE-BINDING PROTEIN-RELATED"/>
    <property type="match status" value="1"/>
</dbReference>
<comment type="subcellular location">
    <subcellularLocation>
        <location evidence="1">Cell envelope</location>
    </subcellularLocation>
</comment>
<dbReference type="EMBL" id="CP136865">
    <property type="protein sequence ID" value="WOJ97823.1"/>
    <property type="molecule type" value="Genomic_DNA"/>
</dbReference>
<evidence type="ECO:0000256" key="1">
    <source>
        <dbReference type="ARBA" id="ARBA00004196"/>
    </source>
</evidence>
<protein>
    <submittedName>
        <fullName evidence="6">Peptide ABC transporter substrate-binding protein</fullName>
    </submittedName>
</protein>
<dbReference type="SUPFAM" id="SSF53850">
    <property type="entry name" value="Periplasmic binding protein-like II"/>
    <property type="match status" value="1"/>
</dbReference>
<evidence type="ECO:0000256" key="3">
    <source>
        <dbReference type="ARBA" id="ARBA00022448"/>
    </source>
</evidence>
<dbReference type="InterPro" id="IPR030678">
    <property type="entry name" value="Peptide/Ni-bd"/>
</dbReference>
<sequence length="536" mass="60452">MTGVTGCSPGESRVVEGNRDGILYLGNGTEPQTIDPHVLSGSPEANVADALFEPLVIRNPYDESISPGVAQSWEFSDDALFIDFHLNPEARWSNGEPITAEDFYWSWERALNPLLGNQLANIFFVIRNAEAYHLGEINDFNEVGVDVIDAHTLRVELAYPNPFAIINFTYVYMAPLHRATLEKHGGTRVRYSDWTRPENIVGNGPFRLTNWKLQRYLRVERNPYYWDAAAVGLNGIVFRPIEGAATEEKMFRSGQLHATSMVPNSKTPGYRNQPNSPLVQMPQMASYFYVFNMKVPPMDDRRVRRALVLAVDRQTLATNVLNDTAIAWGGYVPFGMPNYTPPDPLGFDPDEARRLLSEAGYPDGEGFPEISLLYNTSEDHRTIAVAVQQMWKKHLNIDITLENQEWQVFLTAVREGNFEIARRGWNGDVTPNSFLDYMISDSPINNTGFANSVYDDLVINQARSTGDQSEIMAIYSEAEEILLEEAPLLPVATYTEKRLLQPSVKGMHGRVVTGYIYKYVELDSDATAWTWQSPET</sequence>
<evidence type="ECO:0000259" key="5">
    <source>
        <dbReference type="Pfam" id="PF00496"/>
    </source>
</evidence>
<keyword evidence="7" id="KW-1185">Reference proteome</keyword>
<evidence type="ECO:0000256" key="4">
    <source>
        <dbReference type="ARBA" id="ARBA00022729"/>
    </source>
</evidence>
<proteinExistence type="inferred from homology"/>
<dbReference type="PIRSF" id="PIRSF002741">
    <property type="entry name" value="MppA"/>
    <property type="match status" value="1"/>
</dbReference>
<dbReference type="InterPro" id="IPR000914">
    <property type="entry name" value="SBP_5_dom"/>
</dbReference>
<keyword evidence="4" id="KW-0732">Signal</keyword>